<comment type="caution">
    <text evidence="9">The sequence shown here is derived from an EMBL/GenBank/DDBJ whole genome shotgun (WGS) entry which is preliminary data.</text>
</comment>
<reference evidence="10" key="1">
    <citation type="journal article" date="2019" name="Int. J. Syst. Evol. Microbiol.">
        <title>The Global Catalogue of Microorganisms (GCM) 10K type strain sequencing project: providing services to taxonomists for standard genome sequencing and annotation.</title>
        <authorList>
            <consortium name="The Broad Institute Genomics Platform"/>
            <consortium name="The Broad Institute Genome Sequencing Center for Infectious Disease"/>
            <person name="Wu L."/>
            <person name="Ma J."/>
        </authorList>
    </citation>
    <scope>NUCLEOTIDE SEQUENCE [LARGE SCALE GENOMIC DNA]</scope>
    <source>
        <strain evidence="10">CGMCC 4.7323</strain>
    </source>
</reference>
<feature type="transmembrane region" description="Helical" evidence="7">
    <location>
        <begin position="379"/>
        <end position="399"/>
    </location>
</feature>
<comment type="subcellular location">
    <subcellularLocation>
        <location evidence="1">Cell membrane</location>
        <topology evidence="1">Multi-pass membrane protein</topology>
    </subcellularLocation>
</comment>
<dbReference type="NCBIfam" id="TIGR00897">
    <property type="entry name" value="2A0118"/>
    <property type="match status" value="1"/>
</dbReference>
<name>A0ABQ2JG88_9ACTN</name>
<evidence type="ECO:0000259" key="8">
    <source>
        <dbReference type="PROSITE" id="PS50850"/>
    </source>
</evidence>
<dbReference type="Gene3D" id="1.20.1250.20">
    <property type="entry name" value="MFS general substrate transporter like domains"/>
    <property type="match status" value="2"/>
</dbReference>
<protein>
    <submittedName>
        <fullName evidence="9">MFS transporter</fullName>
    </submittedName>
</protein>
<dbReference type="InterPro" id="IPR036259">
    <property type="entry name" value="MFS_trans_sf"/>
</dbReference>
<feature type="domain" description="Major facilitator superfamily (MFS) profile" evidence="8">
    <location>
        <begin position="35"/>
        <end position="429"/>
    </location>
</feature>
<feature type="transmembrane region" description="Helical" evidence="7">
    <location>
        <begin position="165"/>
        <end position="187"/>
    </location>
</feature>
<evidence type="ECO:0000256" key="7">
    <source>
        <dbReference type="SAM" id="Phobius"/>
    </source>
</evidence>
<dbReference type="InterPro" id="IPR020846">
    <property type="entry name" value="MFS_dom"/>
</dbReference>
<evidence type="ECO:0000256" key="5">
    <source>
        <dbReference type="ARBA" id="ARBA00023136"/>
    </source>
</evidence>
<feature type="transmembrane region" description="Helical" evidence="7">
    <location>
        <begin position="340"/>
        <end position="367"/>
    </location>
</feature>
<feature type="transmembrane region" description="Helical" evidence="7">
    <location>
        <begin position="283"/>
        <end position="304"/>
    </location>
</feature>
<evidence type="ECO:0000256" key="4">
    <source>
        <dbReference type="ARBA" id="ARBA00022989"/>
    </source>
</evidence>
<evidence type="ECO:0000256" key="3">
    <source>
        <dbReference type="ARBA" id="ARBA00022692"/>
    </source>
</evidence>
<gene>
    <name evidence="9" type="ORF">GCM10012285_32150</name>
</gene>
<evidence type="ECO:0000256" key="6">
    <source>
        <dbReference type="SAM" id="MobiDB-lite"/>
    </source>
</evidence>
<feature type="transmembrane region" description="Helical" evidence="7">
    <location>
        <begin position="130"/>
        <end position="153"/>
    </location>
</feature>
<dbReference type="PROSITE" id="PS50850">
    <property type="entry name" value="MFS"/>
    <property type="match status" value="1"/>
</dbReference>
<dbReference type="GeneID" id="301548967"/>
<keyword evidence="5 7" id="KW-0472">Membrane</keyword>
<feature type="region of interest" description="Disordered" evidence="6">
    <location>
        <begin position="1"/>
        <end position="21"/>
    </location>
</feature>
<feature type="transmembrane region" description="Helical" evidence="7">
    <location>
        <begin position="31"/>
        <end position="49"/>
    </location>
</feature>
<feature type="transmembrane region" description="Helical" evidence="7">
    <location>
        <begin position="101"/>
        <end position="124"/>
    </location>
</feature>
<evidence type="ECO:0000313" key="9">
    <source>
        <dbReference type="EMBL" id="GGN46970.1"/>
    </source>
</evidence>
<evidence type="ECO:0000256" key="1">
    <source>
        <dbReference type="ARBA" id="ARBA00004651"/>
    </source>
</evidence>
<dbReference type="CDD" id="cd17337">
    <property type="entry name" value="MFS_CsbX"/>
    <property type="match status" value="1"/>
</dbReference>
<keyword evidence="2" id="KW-1003">Cell membrane</keyword>
<dbReference type="PANTHER" id="PTHR43124">
    <property type="entry name" value="PURINE EFFLUX PUMP PBUE"/>
    <property type="match status" value="1"/>
</dbReference>
<feature type="transmembrane region" description="Helical" evidence="7">
    <location>
        <begin position="193"/>
        <end position="214"/>
    </location>
</feature>
<keyword evidence="4 7" id="KW-1133">Transmembrane helix</keyword>
<accession>A0ABQ2JG88</accession>
<feature type="transmembrane region" description="Helical" evidence="7">
    <location>
        <begin position="69"/>
        <end position="89"/>
    </location>
</feature>
<keyword evidence="10" id="KW-1185">Reference proteome</keyword>
<dbReference type="SUPFAM" id="SSF103473">
    <property type="entry name" value="MFS general substrate transporter"/>
    <property type="match status" value="1"/>
</dbReference>
<organism evidence="9 10">
    <name type="scientific">Streptomyces kronopolitis</name>
    <dbReference type="NCBI Taxonomy" id="1612435"/>
    <lineage>
        <taxon>Bacteria</taxon>
        <taxon>Bacillati</taxon>
        <taxon>Actinomycetota</taxon>
        <taxon>Actinomycetes</taxon>
        <taxon>Kitasatosporales</taxon>
        <taxon>Streptomycetaceae</taxon>
        <taxon>Streptomyces</taxon>
    </lineage>
</organism>
<keyword evidence="3 7" id="KW-0812">Transmembrane</keyword>
<feature type="transmembrane region" description="Helical" evidence="7">
    <location>
        <begin position="247"/>
        <end position="271"/>
    </location>
</feature>
<evidence type="ECO:0000313" key="10">
    <source>
        <dbReference type="Proteomes" id="UP000600080"/>
    </source>
</evidence>
<feature type="region of interest" description="Disordered" evidence="6">
    <location>
        <begin position="432"/>
        <end position="461"/>
    </location>
</feature>
<feature type="transmembrane region" description="Helical" evidence="7">
    <location>
        <begin position="316"/>
        <end position="334"/>
    </location>
</feature>
<dbReference type="InterPro" id="IPR011701">
    <property type="entry name" value="MFS"/>
</dbReference>
<dbReference type="InterPro" id="IPR004748">
    <property type="entry name" value="Polyol_permease-like"/>
</dbReference>
<dbReference type="PANTHER" id="PTHR43124:SF3">
    <property type="entry name" value="CHLORAMPHENICOL EFFLUX PUMP RV0191"/>
    <property type="match status" value="1"/>
</dbReference>
<proteinExistence type="predicted"/>
<evidence type="ECO:0000256" key="2">
    <source>
        <dbReference type="ARBA" id="ARBA00022475"/>
    </source>
</evidence>
<dbReference type="RefSeq" id="WP_189098598.1">
    <property type="nucleotide sequence ID" value="NZ_BMND01000012.1"/>
</dbReference>
<feature type="compositionally biased region" description="Gly residues" evidence="6">
    <location>
        <begin position="452"/>
        <end position="461"/>
    </location>
</feature>
<dbReference type="InterPro" id="IPR050189">
    <property type="entry name" value="MFS_Efflux_Transporters"/>
</dbReference>
<dbReference type="EMBL" id="BMND01000012">
    <property type="protein sequence ID" value="GGN46970.1"/>
    <property type="molecule type" value="Genomic_DNA"/>
</dbReference>
<dbReference type="Proteomes" id="UP000600080">
    <property type="component" value="Unassembled WGS sequence"/>
</dbReference>
<sequence length="461" mass="48016">MRSSAHLPPVRTPAAGAPQPGRLRSLPARMGIPPALTWGFVGVLLFMTGDGVETGFFSKYLADQGMGKADAAVVIAVYGVTVAIGAWLSGALSDLWGPRRVMTAGFAIWLVFQVLLLTVALPAMNYPLLLLVYGLRGFGYPLFAYGFLVWVTAATEPRRMGTAVGWYWFAFTGGLPTLGSLVASATIPAIGSYRTLWCALGLVTLGGLLALLLVREPTGRSPLAPHGERPLATLAGSVSIMRRRPRVAVGAAVRVFSTGSQFGFLVCLPFFFTETVGFSTSGWLRLLSVMFAANIFANLFFGAVGDRLGWQRTMTWFGAVACAVTCLGLYYVPVVAGPHFLPAAVAAALYGIALAGYVPISALVPALAPRHKGQAMSALNLGAGASTFAGPAIVALALGPVGVAGIVWIFALLHLATAVAIRFLEPDPEFTAPADELADEPPAAPAAVPETGGAGLSAGRL</sequence>
<dbReference type="Pfam" id="PF07690">
    <property type="entry name" value="MFS_1"/>
    <property type="match status" value="1"/>
</dbReference>